<protein>
    <submittedName>
        <fullName evidence="3">Uncharacterized protein</fullName>
    </submittedName>
</protein>
<dbReference type="AlphaFoldDB" id="A0A9W5UTE9"/>
<dbReference type="RefSeq" id="WP_204019241.1">
    <property type="nucleotide sequence ID" value="NZ_BOPD01000011.1"/>
</dbReference>
<keyword evidence="4" id="KW-1185">Reference proteome</keyword>
<feature type="transmembrane region" description="Helical" evidence="2">
    <location>
        <begin position="131"/>
        <end position="152"/>
    </location>
</feature>
<proteinExistence type="predicted"/>
<keyword evidence="2" id="KW-0472">Membrane</keyword>
<dbReference type="EMBL" id="BOPD01000011">
    <property type="protein sequence ID" value="GIJ32925.1"/>
    <property type="molecule type" value="Genomic_DNA"/>
</dbReference>
<comment type="caution">
    <text evidence="3">The sequence shown here is derived from an EMBL/GenBank/DDBJ whole genome shotgun (WGS) entry which is preliminary data.</text>
</comment>
<accession>A0A9W5UTE9</accession>
<feature type="region of interest" description="Disordered" evidence="1">
    <location>
        <begin position="83"/>
        <end position="106"/>
    </location>
</feature>
<evidence type="ECO:0000256" key="2">
    <source>
        <dbReference type="SAM" id="Phobius"/>
    </source>
</evidence>
<evidence type="ECO:0000313" key="3">
    <source>
        <dbReference type="EMBL" id="GIJ32925.1"/>
    </source>
</evidence>
<dbReference type="Proteomes" id="UP000607311">
    <property type="component" value="Unassembled WGS sequence"/>
</dbReference>
<feature type="region of interest" description="Disordered" evidence="1">
    <location>
        <begin position="1"/>
        <end position="46"/>
    </location>
</feature>
<name>A0A9W5UTE9_9ACTN</name>
<organism evidence="3 4">
    <name type="scientific">Micromonospora sediminimaris</name>
    <dbReference type="NCBI Taxonomy" id="547162"/>
    <lineage>
        <taxon>Bacteria</taxon>
        <taxon>Bacillati</taxon>
        <taxon>Actinomycetota</taxon>
        <taxon>Actinomycetes</taxon>
        <taxon>Micromonosporales</taxon>
        <taxon>Micromonosporaceae</taxon>
        <taxon>Micromonospora</taxon>
    </lineage>
</organism>
<evidence type="ECO:0000256" key="1">
    <source>
        <dbReference type="SAM" id="MobiDB-lite"/>
    </source>
</evidence>
<reference evidence="3" key="1">
    <citation type="submission" date="2021-01" db="EMBL/GenBank/DDBJ databases">
        <title>Whole genome shotgun sequence of Verrucosispora sediminis NBRC 107745.</title>
        <authorList>
            <person name="Komaki H."/>
            <person name="Tamura T."/>
        </authorList>
    </citation>
    <scope>NUCLEOTIDE SEQUENCE</scope>
    <source>
        <strain evidence="3">NBRC 107745</strain>
    </source>
</reference>
<gene>
    <name evidence="3" type="ORF">Vse01_20730</name>
</gene>
<sequence length="260" mass="26673">MNQPDDDATEALPTQRVPAEPTVTLPAQPPSVTAPKPSLDGAEPTLSLDGAERTLSLDGAERTLSLAGTGGDTMAANVTVGTRTGGTALPAPTAGPGGELRFGPGVPVAPPAAPAWPAPAPPRRPSPWRRVTTVLSALLSLALLTAVGLWIWQRLSPLEIADVTASVPRPAEARCDVTVDVVATVRTNGRAGVIEYQWLRTGSAPGALLTERVGRGQRSVTLTLRWSFTGVGSTTETATVNIVSPAPAQAATEVSYACPG</sequence>
<evidence type="ECO:0000313" key="4">
    <source>
        <dbReference type="Proteomes" id="UP000607311"/>
    </source>
</evidence>
<keyword evidence="2" id="KW-1133">Transmembrane helix</keyword>
<keyword evidence="2" id="KW-0812">Transmembrane</keyword>